<dbReference type="Gene3D" id="3.30.565.10">
    <property type="entry name" value="Histidine kinase-like ATPase, C-terminal domain"/>
    <property type="match status" value="1"/>
</dbReference>
<dbReference type="GO" id="GO:0046983">
    <property type="term" value="F:protein dimerization activity"/>
    <property type="evidence" value="ECO:0007669"/>
    <property type="project" value="InterPro"/>
</dbReference>
<dbReference type="PROSITE" id="PS50109">
    <property type="entry name" value="HIS_KIN"/>
    <property type="match status" value="1"/>
</dbReference>
<keyword evidence="18" id="KW-1185">Reference proteome</keyword>
<keyword evidence="9" id="KW-0479">Metal-binding</keyword>
<dbReference type="Gene3D" id="3.30.450.20">
    <property type="entry name" value="PAS domain"/>
    <property type="match status" value="1"/>
</dbReference>
<keyword evidence="7" id="KW-0963">Cytoplasm</keyword>
<keyword evidence="11" id="KW-0408">Iron</keyword>
<protein>
    <recommendedName>
        <fullName evidence="5">Oxygen sensor histidine kinase NreB</fullName>
        <ecNumber evidence="4">2.7.13.3</ecNumber>
    </recommendedName>
    <alternativeName>
        <fullName evidence="15">Nitrogen regulation protein B</fullName>
    </alternativeName>
</protein>
<keyword evidence="12" id="KW-0902">Two-component regulatory system</keyword>
<dbReference type="InterPro" id="IPR003594">
    <property type="entry name" value="HATPase_dom"/>
</dbReference>
<evidence type="ECO:0000256" key="15">
    <source>
        <dbReference type="ARBA" id="ARBA00030800"/>
    </source>
</evidence>
<dbReference type="EMBL" id="JACCKA010000087">
    <property type="protein sequence ID" value="NZA27926.1"/>
    <property type="molecule type" value="Genomic_DNA"/>
</dbReference>
<accession>A0A853JF43</accession>
<evidence type="ECO:0000256" key="6">
    <source>
        <dbReference type="ARBA" id="ARBA00022485"/>
    </source>
</evidence>
<dbReference type="PRINTS" id="PR00344">
    <property type="entry name" value="BCTRLSENSOR"/>
</dbReference>
<reference evidence="17 18" key="1">
    <citation type="submission" date="2020-07" db="EMBL/GenBank/DDBJ databases">
        <title>Luteimonas sp. SJ-92.</title>
        <authorList>
            <person name="Huang X.-X."/>
            <person name="Xu L."/>
            <person name="Sun J.-Q."/>
        </authorList>
    </citation>
    <scope>NUCLEOTIDE SEQUENCE [LARGE SCALE GENOMIC DNA]</scope>
    <source>
        <strain evidence="17 18">SJ-92</strain>
    </source>
</reference>
<comment type="catalytic activity">
    <reaction evidence="1">
        <text>ATP + protein L-histidine = ADP + protein N-phospho-L-histidine.</text>
        <dbReference type="EC" id="2.7.13.3"/>
    </reaction>
</comment>
<dbReference type="InterPro" id="IPR005467">
    <property type="entry name" value="His_kinase_dom"/>
</dbReference>
<dbReference type="InterPro" id="IPR004358">
    <property type="entry name" value="Sig_transdc_His_kin-like_C"/>
</dbReference>
<dbReference type="SUPFAM" id="SSF55874">
    <property type="entry name" value="ATPase domain of HSP90 chaperone/DNA topoisomerase II/histidine kinase"/>
    <property type="match status" value="1"/>
</dbReference>
<dbReference type="EC" id="2.7.13.3" evidence="4"/>
<name>A0A853JF43_9GAMM</name>
<evidence type="ECO:0000313" key="17">
    <source>
        <dbReference type="EMBL" id="NZA27926.1"/>
    </source>
</evidence>
<keyword evidence="10" id="KW-0418">Kinase</keyword>
<dbReference type="GO" id="GO:0005737">
    <property type="term" value="C:cytoplasm"/>
    <property type="evidence" value="ECO:0007669"/>
    <property type="project" value="UniProtKB-SubCell"/>
</dbReference>
<dbReference type="InterPro" id="IPR011712">
    <property type="entry name" value="Sig_transdc_His_kin_sub3_dim/P"/>
</dbReference>
<evidence type="ECO:0000313" key="18">
    <source>
        <dbReference type="Proteomes" id="UP000578091"/>
    </source>
</evidence>
<evidence type="ECO:0000256" key="4">
    <source>
        <dbReference type="ARBA" id="ARBA00012438"/>
    </source>
</evidence>
<dbReference type="CDD" id="cd16917">
    <property type="entry name" value="HATPase_UhpB-NarQ-NarX-like"/>
    <property type="match status" value="1"/>
</dbReference>
<dbReference type="GO" id="GO:0016020">
    <property type="term" value="C:membrane"/>
    <property type="evidence" value="ECO:0007669"/>
    <property type="project" value="InterPro"/>
</dbReference>
<dbReference type="AlphaFoldDB" id="A0A853JF43"/>
<evidence type="ECO:0000256" key="1">
    <source>
        <dbReference type="ARBA" id="ARBA00000085"/>
    </source>
</evidence>
<evidence type="ECO:0000256" key="14">
    <source>
        <dbReference type="ARBA" id="ARBA00024827"/>
    </source>
</evidence>
<evidence type="ECO:0000256" key="9">
    <source>
        <dbReference type="ARBA" id="ARBA00022723"/>
    </source>
</evidence>
<evidence type="ECO:0000256" key="11">
    <source>
        <dbReference type="ARBA" id="ARBA00023004"/>
    </source>
</evidence>
<dbReference type="PANTHER" id="PTHR24421:SF61">
    <property type="entry name" value="OXYGEN SENSOR HISTIDINE KINASE NREB"/>
    <property type="match status" value="1"/>
</dbReference>
<dbReference type="NCBIfam" id="TIGR00229">
    <property type="entry name" value="sensory_box"/>
    <property type="match status" value="1"/>
</dbReference>
<dbReference type="Pfam" id="PF02518">
    <property type="entry name" value="HATPase_c"/>
    <property type="match status" value="1"/>
</dbReference>
<keyword evidence="8" id="KW-0808">Transferase</keyword>
<gene>
    <name evidence="17" type="ORF">H0E84_16220</name>
</gene>
<dbReference type="Pfam" id="PF13188">
    <property type="entry name" value="PAS_8"/>
    <property type="match status" value="1"/>
</dbReference>
<comment type="caution">
    <text evidence="17">The sequence shown here is derived from an EMBL/GenBank/DDBJ whole genome shotgun (WGS) entry which is preliminary data.</text>
</comment>
<dbReference type="InterPro" id="IPR000014">
    <property type="entry name" value="PAS"/>
</dbReference>
<dbReference type="Gene3D" id="1.20.5.1930">
    <property type="match status" value="1"/>
</dbReference>
<dbReference type="InterPro" id="IPR035965">
    <property type="entry name" value="PAS-like_dom_sf"/>
</dbReference>
<dbReference type="GO" id="GO:0051539">
    <property type="term" value="F:4 iron, 4 sulfur cluster binding"/>
    <property type="evidence" value="ECO:0007669"/>
    <property type="project" value="UniProtKB-KW"/>
</dbReference>
<evidence type="ECO:0000256" key="2">
    <source>
        <dbReference type="ARBA" id="ARBA00001966"/>
    </source>
</evidence>
<keyword evidence="6" id="KW-0004">4Fe-4S</keyword>
<proteinExistence type="predicted"/>
<evidence type="ECO:0000256" key="7">
    <source>
        <dbReference type="ARBA" id="ARBA00022490"/>
    </source>
</evidence>
<dbReference type="InterPro" id="IPR036890">
    <property type="entry name" value="HATPase_C_sf"/>
</dbReference>
<keyword evidence="13" id="KW-0411">Iron-sulfur</keyword>
<comment type="function">
    <text evidence="14">Member of the two-component regulatory system NreB/NreC involved in the control of dissimilatory nitrate/nitrite reduction in response to oxygen. NreB functions as a direct oxygen sensor histidine kinase which is autophosphorylated, in the absence of oxygen, probably at the conserved histidine residue, and transfers its phosphate group probably to a conserved aspartate residue of NreC. NreB/NreC activates the expression of the nitrate (narGHJI) and nitrite (nir) reductase operons, as well as the putative nitrate transporter gene narT.</text>
</comment>
<dbReference type="InterPro" id="IPR050482">
    <property type="entry name" value="Sensor_HK_TwoCompSys"/>
</dbReference>
<sequence>MEQARRQLQEREQQFGELMRILPDGVMLIADGRVIYANPACAAQFGYRADALAGESLAALVEDGGLPRLGALLDPRAAGTPAPAPRMRRGDGSLFNAALSACDARYAGQACKLLIVRDLSEPERMRDALALGNRELQALAGRLFSLQEEERRAISRELHDDIGQSITAVKLSASAALEEADPARRREDLTGIIELADATLDKLRDISTLLRPPQLDALGLEAALRGHALQLFRKGGVEVELRIEPLPRRPSREVEQACFRIAQEALTNVRRHSRARSAMVALCDRDDALSLEVRDDGNGFEQSSANGLGLVIMRERAQTVGGSLRIESSACAGTRICARLPYAPPPDCGEAADGDGR</sequence>
<dbReference type="SMART" id="SM00091">
    <property type="entry name" value="PAS"/>
    <property type="match status" value="1"/>
</dbReference>
<evidence type="ECO:0000259" key="16">
    <source>
        <dbReference type="PROSITE" id="PS50109"/>
    </source>
</evidence>
<dbReference type="CDD" id="cd00130">
    <property type="entry name" value="PAS"/>
    <property type="match status" value="1"/>
</dbReference>
<dbReference type="SMART" id="SM00387">
    <property type="entry name" value="HATPase_c"/>
    <property type="match status" value="1"/>
</dbReference>
<evidence type="ECO:0000256" key="10">
    <source>
        <dbReference type="ARBA" id="ARBA00022777"/>
    </source>
</evidence>
<dbReference type="GO" id="GO:0046872">
    <property type="term" value="F:metal ion binding"/>
    <property type="evidence" value="ECO:0007669"/>
    <property type="project" value="UniProtKB-KW"/>
</dbReference>
<dbReference type="Proteomes" id="UP000578091">
    <property type="component" value="Unassembled WGS sequence"/>
</dbReference>
<comment type="subcellular location">
    <subcellularLocation>
        <location evidence="3">Cytoplasm</location>
    </subcellularLocation>
</comment>
<evidence type="ECO:0000256" key="13">
    <source>
        <dbReference type="ARBA" id="ARBA00023014"/>
    </source>
</evidence>
<dbReference type="Pfam" id="PF07730">
    <property type="entry name" value="HisKA_3"/>
    <property type="match status" value="1"/>
</dbReference>
<evidence type="ECO:0000256" key="5">
    <source>
        <dbReference type="ARBA" id="ARBA00017322"/>
    </source>
</evidence>
<evidence type="ECO:0000256" key="12">
    <source>
        <dbReference type="ARBA" id="ARBA00023012"/>
    </source>
</evidence>
<dbReference type="SUPFAM" id="SSF55785">
    <property type="entry name" value="PYP-like sensor domain (PAS domain)"/>
    <property type="match status" value="1"/>
</dbReference>
<evidence type="ECO:0000256" key="8">
    <source>
        <dbReference type="ARBA" id="ARBA00022679"/>
    </source>
</evidence>
<feature type="domain" description="Histidine kinase" evidence="16">
    <location>
        <begin position="157"/>
        <end position="344"/>
    </location>
</feature>
<organism evidence="17 18">
    <name type="scientific">Luteimonas salinisoli</name>
    <dbReference type="NCBI Taxonomy" id="2752307"/>
    <lineage>
        <taxon>Bacteria</taxon>
        <taxon>Pseudomonadati</taxon>
        <taxon>Pseudomonadota</taxon>
        <taxon>Gammaproteobacteria</taxon>
        <taxon>Lysobacterales</taxon>
        <taxon>Lysobacteraceae</taxon>
        <taxon>Luteimonas</taxon>
    </lineage>
</organism>
<evidence type="ECO:0000256" key="3">
    <source>
        <dbReference type="ARBA" id="ARBA00004496"/>
    </source>
</evidence>
<dbReference type="GO" id="GO:0000155">
    <property type="term" value="F:phosphorelay sensor kinase activity"/>
    <property type="evidence" value="ECO:0007669"/>
    <property type="project" value="InterPro"/>
</dbReference>
<comment type="cofactor">
    <cofactor evidence="2">
        <name>[4Fe-4S] cluster</name>
        <dbReference type="ChEBI" id="CHEBI:49883"/>
    </cofactor>
</comment>
<dbReference type="PANTHER" id="PTHR24421">
    <property type="entry name" value="NITRATE/NITRITE SENSOR PROTEIN NARX-RELATED"/>
    <property type="match status" value="1"/>
</dbReference>